<dbReference type="AlphaFoldDB" id="A0A6F8XV12"/>
<evidence type="ECO:0000256" key="8">
    <source>
        <dbReference type="ARBA" id="ARBA00037998"/>
    </source>
</evidence>
<reference evidence="10 11" key="2">
    <citation type="submission" date="2020-03" db="EMBL/GenBank/DDBJ databases">
        <authorList>
            <person name="Ichikawa N."/>
            <person name="Kimura A."/>
            <person name="Kitahashi Y."/>
            <person name="Uohara A."/>
        </authorList>
    </citation>
    <scope>NUCLEOTIDE SEQUENCE [LARGE SCALE GENOMIC DNA]</scope>
    <source>
        <strain evidence="10 11">NBRC 107702</strain>
    </source>
</reference>
<feature type="transmembrane region" description="Helical" evidence="9">
    <location>
        <begin position="221"/>
        <end position="249"/>
    </location>
</feature>
<dbReference type="PANTHER" id="PTHR11795">
    <property type="entry name" value="BRANCHED-CHAIN AMINO ACID TRANSPORT SYSTEM PERMEASE PROTEIN LIVH"/>
    <property type="match status" value="1"/>
</dbReference>
<dbReference type="KEGG" id="pfla:Pflav_039880"/>
<evidence type="ECO:0000256" key="9">
    <source>
        <dbReference type="SAM" id="Phobius"/>
    </source>
</evidence>
<accession>A0A6F8XV12</accession>
<evidence type="ECO:0000256" key="3">
    <source>
        <dbReference type="ARBA" id="ARBA00022475"/>
    </source>
</evidence>
<dbReference type="RefSeq" id="WP_173037313.1">
    <property type="nucleotide sequence ID" value="NZ_AP022870.1"/>
</dbReference>
<dbReference type="PANTHER" id="PTHR11795:SF445">
    <property type="entry name" value="AMINO ACID ABC TRANSPORTER PERMEASE PROTEIN"/>
    <property type="match status" value="1"/>
</dbReference>
<dbReference type="GO" id="GO:0006865">
    <property type="term" value="P:amino acid transport"/>
    <property type="evidence" value="ECO:0007669"/>
    <property type="project" value="UniProtKB-KW"/>
</dbReference>
<name>A0A6F8XV12_9ACTN</name>
<feature type="transmembrane region" description="Helical" evidence="9">
    <location>
        <begin position="33"/>
        <end position="50"/>
    </location>
</feature>
<reference evidence="10 11" key="1">
    <citation type="submission" date="2020-03" db="EMBL/GenBank/DDBJ databases">
        <title>Whole genome shotgun sequence of Phytohabitans flavus NBRC 107702.</title>
        <authorList>
            <person name="Komaki H."/>
            <person name="Tamura T."/>
        </authorList>
    </citation>
    <scope>NUCLEOTIDE SEQUENCE [LARGE SCALE GENOMIC DNA]</scope>
    <source>
        <strain evidence="10 11">NBRC 107702</strain>
    </source>
</reference>
<dbReference type="Pfam" id="PF02653">
    <property type="entry name" value="BPD_transp_2"/>
    <property type="match status" value="1"/>
</dbReference>
<evidence type="ECO:0000313" key="11">
    <source>
        <dbReference type="Proteomes" id="UP000502508"/>
    </source>
</evidence>
<gene>
    <name evidence="10" type="ORF">Pflav_039880</name>
</gene>
<keyword evidence="11" id="KW-1185">Reference proteome</keyword>
<feature type="transmembrane region" description="Helical" evidence="9">
    <location>
        <begin position="62"/>
        <end position="81"/>
    </location>
</feature>
<evidence type="ECO:0000256" key="5">
    <source>
        <dbReference type="ARBA" id="ARBA00022970"/>
    </source>
</evidence>
<keyword evidence="2" id="KW-0813">Transport</keyword>
<evidence type="ECO:0000256" key="6">
    <source>
        <dbReference type="ARBA" id="ARBA00022989"/>
    </source>
</evidence>
<feature type="transmembrane region" description="Helical" evidence="9">
    <location>
        <begin position="6"/>
        <end position="26"/>
    </location>
</feature>
<comment type="similarity">
    <text evidence="8">Belongs to the binding-protein-dependent transport system permease family. LivHM subfamily.</text>
</comment>
<feature type="transmembrane region" description="Helical" evidence="9">
    <location>
        <begin position="188"/>
        <end position="209"/>
    </location>
</feature>
<keyword evidence="7 9" id="KW-0472">Membrane</keyword>
<keyword evidence="3" id="KW-1003">Cell membrane</keyword>
<evidence type="ECO:0000256" key="2">
    <source>
        <dbReference type="ARBA" id="ARBA00022448"/>
    </source>
</evidence>
<feature type="transmembrane region" description="Helical" evidence="9">
    <location>
        <begin position="256"/>
        <end position="277"/>
    </location>
</feature>
<keyword evidence="4 9" id="KW-0812">Transmembrane</keyword>
<evidence type="ECO:0000313" key="10">
    <source>
        <dbReference type="EMBL" id="BCB77578.1"/>
    </source>
</evidence>
<dbReference type="InterPro" id="IPR001851">
    <property type="entry name" value="ABC_transp_permease"/>
</dbReference>
<evidence type="ECO:0000256" key="1">
    <source>
        <dbReference type="ARBA" id="ARBA00004651"/>
    </source>
</evidence>
<dbReference type="InterPro" id="IPR052157">
    <property type="entry name" value="BCAA_transport_permease"/>
</dbReference>
<evidence type="ECO:0000256" key="4">
    <source>
        <dbReference type="ARBA" id="ARBA00022692"/>
    </source>
</evidence>
<feature type="transmembrane region" description="Helical" evidence="9">
    <location>
        <begin position="93"/>
        <end position="112"/>
    </location>
</feature>
<comment type="subcellular location">
    <subcellularLocation>
        <location evidence="1">Cell membrane</location>
        <topology evidence="1">Multi-pass membrane protein</topology>
    </subcellularLocation>
</comment>
<keyword evidence="6 9" id="KW-1133">Transmembrane helix</keyword>
<keyword evidence="5" id="KW-0029">Amino-acid transport</keyword>
<dbReference type="GO" id="GO:0005886">
    <property type="term" value="C:plasma membrane"/>
    <property type="evidence" value="ECO:0007669"/>
    <property type="project" value="UniProtKB-SubCell"/>
</dbReference>
<feature type="transmembrane region" description="Helical" evidence="9">
    <location>
        <begin position="132"/>
        <end position="159"/>
    </location>
</feature>
<protein>
    <submittedName>
        <fullName evidence="10">Branched-chain amino acid ABC transporter permease</fullName>
    </submittedName>
</protein>
<sequence>MTTIQAALSGILLGGLYALMAAGVSVTWGVLRIINLAHFGMILLGAYLTFELATAWRVNPLVTLVVSVPAMFVLGGALQWAFDYLRISELNSLLITFGVLIVVVQAVSNVWSADFQRMAAEVNPYATESVRLGRFVFPLPTLLAFAIALLVILGAHLVLRRTFIGRALRAYAEDRPIAAAFGIDHRRIGVLLAAVTGATAAVAGMLFSLGNALTPATAFEWFGTVFAVVILGGIGHLVGTLAAGVLVGLLSSVVSVVLSPATAPFVLFSAIVLALIVRPQGLFTMAGAAR</sequence>
<dbReference type="EMBL" id="AP022870">
    <property type="protein sequence ID" value="BCB77578.1"/>
    <property type="molecule type" value="Genomic_DNA"/>
</dbReference>
<evidence type="ECO:0000256" key="7">
    <source>
        <dbReference type="ARBA" id="ARBA00023136"/>
    </source>
</evidence>
<organism evidence="10 11">
    <name type="scientific">Phytohabitans flavus</name>
    <dbReference type="NCBI Taxonomy" id="1076124"/>
    <lineage>
        <taxon>Bacteria</taxon>
        <taxon>Bacillati</taxon>
        <taxon>Actinomycetota</taxon>
        <taxon>Actinomycetes</taxon>
        <taxon>Micromonosporales</taxon>
        <taxon>Micromonosporaceae</taxon>
    </lineage>
</organism>
<dbReference type="Proteomes" id="UP000502508">
    <property type="component" value="Chromosome"/>
</dbReference>
<proteinExistence type="inferred from homology"/>
<dbReference type="CDD" id="cd06582">
    <property type="entry name" value="TM_PBP1_LivH_like"/>
    <property type="match status" value="1"/>
</dbReference>
<dbReference type="GO" id="GO:0022857">
    <property type="term" value="F:transmembrane transporter activity"/>
    <property type="evidence" value="ECO:0007669"/>
    <property type="project" value="InterPro"/>
</dbReference>